<dbReference type="Proteomes" id="UP001140293">
    <property type="component" value="Unassembled WGS sequence"/>
</dbReference>
<gene>
    <name evidence="2" type="ORF">H7I41_05850</name>
</gene>
<evidence type="ECO:0000256" key="1">
    <source>
        <dbReference type="SAM" id="Phobius"/>
    </source>
</evidence>
<dbReference type="RefSeq" id="WP_264011632.1">
    <property type="nucleotide sequence ID" value="NZ_JACKSJ010000043.1"/>
</dbReference>
<feature type="transmembrane region" description="Helical" evidence="1">
    <location>
        <begin position="20"/>
        <end position="38"/>
    </location>
</feature>
<dbReference type="AlphaFoldDB" id="A0A9X2YJU7"/>
<keyword evidence="1" id="KW-0812">Transmembrane</keyword>
<keyword evidence="1" id="KW-0472">Membrane</keyword>
<reference evidence="2" key="1">
    <citation type="submission" date="2020-07" db="EMBL/GenBank/DDBJ databases">
        <authorList>
            <person name="Pettersson B.M.F."/>
            <person name="Behra P.R.K."/>
            <person name="Ramesh M."/>
            <person name="Das S."/>
            <person name="Dasgupta S."/>
            <person name="Kirsebom L.A."/>
        </authorList>
    </citation>
    <scope>NUCLEOTIDE SEQUENCE</scope>
    <source>
        <strain evidence="2">DSM 44615</strain>
    </source>
</reference>
<organism evidence="2 3">
    <name type="scientific">[Mycobacterium] manitobense</name>
    <dbReference type="NCBI Taxonomy" id="190147"/>
    <lineage>
        <taxon>Bacteria</taxon>
        <taxon>Bacillati</taxon>
        <taxon>Actinomycetota</taxon>
        <taxon>Actinomycetes</taxon>
        <taxon>Mycobacteriales</taxon>
        <taxon>Mycobacteriaceae</taxon>
        <taxon>Mycolicibacterium</taxon>
    </lineage>
</organism>
<evidence type="ECO:0000313" key="2">
    <source>
        <dbReference type="EMBL" id="MCV7169445.1"/>
    </source>
</evidence>
<keyword evidence="1" id="KW-1133">Transmembrane helix</keyword>
<accession>A0A9X2YJU7</accession>
<comment type="caution">
    <text evidence="2">The sequence shown here is derived from an EMBL/GenBank/DDBJ whole genome shotgun (WGS) entry which is preliminary data.</text>
</comment>
<name>A0A9X2YJU7_9MYCO</name>
<keyword evidence="3" id="KW-1185">Reference proteome</keyword>
<protein>
    <submittedName>
        <fullName evidence="2">Uncharacterized protein</fullName>
    </submittedName>
</protein>
<proteinExistence type="predicted"/>
<reference evidence="2" key="2">
    <citation type="journal article" date="2022" name="BMC Genomics">
        <title>Comparative genome analysis of mycobacteria focusing on tRNA and non-coding RNA.</title>
        <authorList>
            <person name="Behra P.R.K."/>
            <person name="Pettersson B.M.F."/>
            <person name="Ramesh M."/>
            <person name="Das S."/>
            <person name="Dasgupta S."/>
            <person name="Kirsebom L.A."/>
        </authorList>
    </citation>
    <scope>NUCLEOTIDE SEQUENCE</scope>
    <source>
        <strain evidence="2">DSM 44615</strain>
    </source>
</reference>
<sequence>MDTLRRLLARELTVAGWLELGMWLAIPYLAIGIGFTFFQPEFARLAELRLQATLPAGANLVAFGESVLYWPVLLLAPEVCAAV</sequence>
<evidence type="ECO:0000313" key="3">
    <source>
        <dbReference type="Proteomes" id="UP001140293"/>
    </source>
</evidence>
<dbReference type="EMBL" id="JACKSJ010000043">
    <property type="protein sequence ID" value="MCV7169445.1"/>
    <property type="molecule type" value="Genomic_DNA"/>
</dbReference>